<proteinExistence type="predicted"/>
<dbReference type="CDD" id="cd20071">
    <property type="entry name" value="SET_SMYD"/>
    <property type="match status" value="1"/>
</dbReference>
<dbReference type="InterPro" id="IPR011990">
    <property type="entry name" value="TPR-like_helical_dom_sf"/>
</dbReference>
<accession>A0A9P7QFD7</accession>
<dbReference type="InterPro" id="IPR001214">
    <property type="entry name" value="SET_dom"/>
</dbReference>
<dbReference type="Pfam" id="PF00856">
    <property type="entry name" value="SET"/>
    <property type="match status" value="1"/>
</dbReference>
<dbReference type="SMART" id="SM00317">
    <property type="entry name" value="SET"/>
    <property type="match status" value="1"/>
</dbReference>
<dbReference type="InterPro" id="IPR053185">
    <property type="entry name" value="SET_domain_protein"/>
</dbReference>
<dbReference type="InterPro" id="IPR046341">
    <property type="entry name" value="SET_dom_sf"/>
</dbReference>
<name>A0A9P7QFD7_9HYPO</name>
<evidence type="ECO:0000313" key="2">
    <source>
        <dbReference type="EMBL" id="KAG6290985.1"/>
    </source>
</evidence>
<dbReference type="SUPFAM" id="SSF82199">
    <property type="entry name" value="SET domain"/>
    <property type="match status" value="1"/>
</dbReference>
<dbReference type="PANTHER" id="PTHR47332:SF4">
    <property type="entry name" value="SET DOMAIN-CONTAINING PROTEIN 5"/>
    <property type="match status" value="1"/>
</dbReference>
<protein>
    <recommendedName>
        <fullName evidence="1">SET domain-containing protein</fullName>
    </recommendedName>
</protein>
<dbReference type="Gene3D" id="1.25.40.10">
    <property type="entry name" value="Tetratricopeptide repeat domain"/>
    <property type="match status" value="1"/>
</dbReference>
<evidence type="ECO:0000259" key="1">
    <source>
        <dbReference type="PROSITE" id="PS50280"/>
    </source>
</evidence>
<gene>
    <name evidence="2" type="ORF">E4U09_004166</name>
</gene>
<organism evidence="2 3">
    <name type="scientific">Claviceps aff. purpurea</name>
    <dbReference type="NCBI Taxonomy" id="1967640"/>
    <lineage>
        <taxon>Eukaryota</taxon>
        <taxon>Fungi</taxon>
        <taxon>Dikarya</taxon>
        <taxon>Ascomycota</taxon>
        <taxon>Pezizomycotina</taxon>
        <taxon>Sordariomycetes</taxon>
        <taxon>Hypocreomycetidae</taxon>
        <taxon>Hypocreales</taxon>
        <taxon>Clavicipitaceae</taxon>
        <taxon>Claviceps</taxon>
    </lineage>
</organism>
<dbReference type="Proteomes" id="UP000707071">
    <property type="component" value="Unassembled WGS sequence"/>
</dbReference>
<feature type="domain" description="SET" evidence="1">
    <location>
        <begin position="144"/>
        <end position="287"/>
    </location>
</feature>
<evidence type="ECO:0000313" key="3">
    <source>
        <dbReference type="Proteomes" id="UP000707071"/>
    </source>
</evidence>
<comment type="caution">
    <text evidence="2">The sequence shown here is derived from an EMBL/GenBank/DDBJ whole genome shotgun (WGS) entry which is preliminary data.</text>
</comment>
<dbReference type="PROSITE" id="PS50280">
    <property type="entry name" value="SET"/>
    <property type="match status" value="1"/>
</dbReference>
<sequence>MGIDMGFDMVPRLTSQISQWEDISKWGAFLDDIKKTYFDDPRVEMKVNHILFEVGERPTLPFEGSKFLRFSSKVSMDPRTEKYIRTVFECAKLHFGPRVVFWDEHVDQQGHYSWDEVHESVRSYEQPDVIKGPLGIDSSSVDVPLYEIKDLPGKGRGLIARICIPKGTRVLVEQPLVIVASQTSSATAMEKNIESQLRQMSKKEARQFFCLHNSFRGVLPPFTGIVQTNALACGESSSTGAVYPTLCLINNACRPNCQQTWNQEVKHETIHAIRDIAAGEEITIAYIPGGSSAERRHYLKEKFGFDCACEMCVLPAADIQASNGRRAEIENHDRAIANPLRMMRQPEKSLAHCRSMLKLLDEGYPACTTSLHTRAYYDAFQICIAHGDQARASIFAEKSYESSVVCQGEDSPETKNMKSFVRDPTKHTSFELCSRRWKTSGKKVNRKLKPEEFEKWLWRE</sequence>
<reference evidence="2 3" key="1">
    <citation type="journal article" date="2020" name="bioRxiv">
        <title>Whole genome comparisons of ergot fungi reveals the divergence and evolution of species within the genus Claviceps are the result of varying mechanisms driving genome evolution and host range expansion.</title>
        <authorList>
            <person name="Wyka S.A."/>
            <person name="Mondo S.J."/>
            <person name="Liu M."/>
            <person name="Dettman J."/>
            <person name="Nalam V."/>
            <person name="Broders K.D."/>
        </authorList>
    </citation>
    <scope>NUCLEOTIDE SEQUENCE [LARGE SCALE GENOMIC DNA]</scope>
    <source>
        <strain evidence="2 3">Clav52</strain>
    </source>
</reference>
<dbReference type="PANTHER" id="PTHR47332">
    <property type="entry name" value="SET DOMAIN-CONTAINING PROTEIN 5"/>
    <property type="match status" value="1"/>
</dbReference>
<dbReference type="AlphaFoldDB" id="A0A9P7QFD7"/>
<dbReference type="Gene3D" id="2.170.270.10">
    <property type="entry name" value="SET domain"/>
    <property type="match status" value="1"/>
</dbReference>
<keyword evidence="3" id="KW-1185">Reference proteome</keyword>
<dbReference type="EMBL" id="SRRH01000331">
    <property type="protein sequence ID" value="KAG6290985.1"/>
    <property type="molecule type" value="Genomic_DNA"/>
</dbReference>